<comment type="catalytic activity">
    <reaction evidence="6">
        <text>cytidine(1402) in 16S rRNA + S-adenosyl-L-methionine = 2'-O-methylcytidine(1402) in 16S rRNA + S-adenosyl-L-homocysteine + H(+)</text>
        <dbReference type="Rhea" id="RHEA:42924"/>
        <dbReference type="Rhea" id="RHEA-COMP:10285"/>
        <dbReference type="Rhea" id="RHEA-COMP:10286"/>
        <dbReference type="ChEBI" id="CHEBI:15378"/>
        <dbReference type="ChEBI" id="CHEBI:57856"/>
        <dbReference type="ChEBI" id="CHEBI:59789"/>
        <dbReference type="ChEBI" id="CHEBI:74495"/>
        <dbReference type="ChEBI" id="CHEBI:82748"/>
        <dbReference type="EC" id="2.1.1.198"/>
    </reaction>
</comment>
<keyword evidence="2 6" id="KW-0698">rRNA processing</keyword>
<dbReference type="InterPro" id="IPR018063">
    <property type="entry name" value="SAM_MeTrfase_RsmI_CS"/>
</dbReference>
<gene>
    <name evidence="6" type="primary">rsmI</name>
    <name evidence="8" type="ORF">HNQ77_003760</name>
</gene>
<dbReference type="PROSITE" id="PS01296">
    <property type="entry name" value="RSMI"/>
    <property type="match status" value="1"/>
</dbReference>
<evidence type="ECO:0000259" key="7">
    <source>
        <dbReference type="Pfam" id="PF00590"/>
    </source>
</evidence>
<evidence type="ECO:0000313" key="8">
    <source>
        <dbReference type="EMBL" id="MBB6145799.1"/>
    </source>
</evidence>
<comment type="caution">
    <text evidence="8">The sequence shown here is derived from an EMBL/GenBank/DDBJ whole genome shotgun (WGS) entry which is preliminary data.</text>
</comment>
<evidence type="ECO:0000313" key="9">
    <source>
        <dbReference type="Proteomes" id="UP000538666"/>
    </source>
</evidence>
<dbReference type="FunFam" id="3.30.950.10:FF:000002">
    <property type="entry name" value="Ribosomal RNA small subunit methyltransferase I"/>
    <property type="match status" value="1"/>
</dbReference>
<evidence type="ECO:0000256" key="6">
    <source>
        <dbReference type="HAMAP-Rule" id="MF_01877"/>
    </source>
</evidence>
<dbReference type="Gene3D" id="3.40.1010.10">
    <property type="entry name" value="Cobalt-precorrin-4 Transmethylase, Domain 1"/>
    <property type="match status" value="1"/>
</dbReference>
<evidence type="ECO:0000256" key="4">
    <source>
        <dbReference type="ARBA" id="ARBA00022679"/>
    </source>
</evidence>
<dbReference type="PIRSF" id="PIRSF005917">
    <property type="entry name" value="MTase_YraL"/>
    <property type="match status" value="1"/>
</dbReference>
<dbReference type="CDD" id="cd11648">
    <property type="entry name" value="RsmI"/>
    <property type="match status" value="1"/>
</dbReference>
<dbReference type="RefSeq" id="WP_050061147.1">
    <property type="nucleotide sequence ID" value="NZ_JACHEK010000007.1"/>
</dbReference>
<dbReference type="Pfam" id="PF00590">
    <property type="entry name" value="TP_methylase"/>
    <property type="match status" value="1"/>
</dbReference>
<dbReference type="GO" id="GO:0070677">
    <property type="term" value="F:rRNA (cytosine-2'-O-)-methyltransferase activity"/>
    <property type="evidence" value="ECO:0007669"/>
    <property type="project" value="UniProtKB-UniRule"/>
</dbReference>
<keyword evidence="9" id="KW-1185">Reference proteome</keyword>
<evidence type="ECO:0000256" key="1">
    <source>
        <dbReference type="ARBA" id="ARBA00022490"/>
    </source>
</evidence>
<proteinExistence type="inferred from homology"/>
<dbReference type="InterPro" id="IPR035996">
    <property type="entry name" value="4pyrrol_Methylase_sf"/>
</dbReference>
<dbReference type="PANTHER" id="PTHR46111">
    <property type="entry name" value="RIBOSOMAL RNA SMALL SUBUNIT METHYLTRANSFERASE I"/>
    <property type="match status" value="1"/>
</dbReference>
<dbReference type="GO" id="GO:0005737">
    <property type="term" value="C:cytoplasm"/>
    <property type="evidence" value="ECO:0007669"/>
    <property type="project" value="UniProtKB-SubCell"/>
</dbReference>
<feature type="domain" description="Tetrapyrrole methylase" evidence="7">
    <location>
        <begin position="20"/>
        <end position="222"/>
    </location>
</feature>
<dbReference type="FunFam" id="3.40.1010.10:FF:000007">
    <property type="entry name" value="Ribosomal RNA small subunit methyltransferase I"/>
    <property type="match status" value="1"/>
</dbReference>
<dbReference type="EMBL" id="JACHEK010000007">
    <property type="protein sequence ID" value="MBB6145799.1"/>
    <property type="molecule type" value="Genomic_DNA"/>
</dbReference>
<evidence type="ECO:0000256" key="5">
    <source>
        <dbReference type="ARBA" id="ARBA00022691"/>
    </source>
</evidence>
<dbReference type="SUPFAM" id="SSF53790">
    <property type="entry name" value="Tetrapyrrole methylase"/>
    <property type="match status" value="1"/>
</dbReference>
<dbReference type="InterPro" id="IPR000878">
    <property type="entry name" value="4pyrrol_Mease"/>
</dbReference>
<comment type="function">
    <text evidence="6">Catalyzes the 2'-O-methylation of the ribose of cytidine 1402 (C1402) in 16S rRNA.</text>
</comment>
<organism evidence="8 9">
    <name type="scientific">Silvibacterium bohemicum</name>
    <dbReference type="NCBI Taxonomy" id="1577686"/>
    <lineage>
        <taxon>Bacteria</taxon>
        <taxon>Pseudomonadati</taxon>
        <taxon>Acidobacteriota</taxon>
        <taxon>Terriglobia</taxon>
        <taxon>Terriglobales</taxon>
        <taxon>Acidobacteriaceae</taxon>
        <taxon>Silvibacterium</taxon>
    </lineage>
</organism>
<keyword evidence="4 6" id="KW-0808">Transferase</keyword>
<dbReference type="AlphaFoldDB" id="A0A841K1H0"/>
<comment type="subcellular location">
    <subcellularLocation>
        <location evidence="6">Cytoplasm</location>
    </subcellularLocation>
</comment>
<accession>A0A841K1H0</accession>
<dbReference type="EC" id="2.1.1.198" evidence="6"/>
<protein>
    <recommendedName>
        <fullName evidence="6">Ribosomal RNA small subunit methyltransferase I</fullName>
        <ecNumber evidence="6">2.1.1.198</ecNumber>
    </recommendedName>
    <alternativeName>
        <fullName evidence="6">16S rRNA 2'-O-ribose C1402 methyltransferase</fullName>
    </alternativeName>
    <alternativeName>
        <fullName evidence="6">rRNA (cytidine-2'-O-)-methyltransferase RsmI</fullName>
    </alternativeName>
</protein>
<dbReference type="InterPro" id="IPR014777">
    <property type="entry name" value="4pyrrole_Mease_sub1"/>
</dbReference>
<dbReference type="Gene3D" id="3.30.950.10">
    <property type="entry name" value="Methyltransferase, Cobalt-precorrin-4 Transmethylase, Domain 2"/>
    <property type="match status" value="1"/>
</dbReference>
<dbReference type="NCBIfam" id="TIGR00096">
    <property type="entry name" value="16S rRNA (cytidine(1402)-2'-O)-methyltransferase"/>
    <property type="match status" value="1"/>
</dbReference>
<dbReference type="HAMAP" id="MF_01877">
    <property type="entry name" value="16SrRNA_methyltr_I"/>
    <property type="match status" value="1"/>
</dbReference>
<evidence type="ECO:0000256" key="2">
    <source>
        <dbReference type="ARBA" id="ARBA00022552"/>
    </source>
</evidence>
<name>A0A841K1H0_9BACT</name>
<keyword evidence="1 6" id="KW-0963">Cytoplasm</keyword>
<keyword evidence="5 6" id="KW-0949">S-adenosyl-L-methionine</keyword>
<reference evidence="8 9" key="1">
    <citation type="submission" date="2020-08" db="EMBL/GenBank/DDBJ databases">
        <title>Genomic Encyclopedia of Type Strains, Phase IV (KMG-IV): sequencing the most valuable type-strain genomes for metagenomic binning, comparative biology and taxonomic classification.</title>
        <authorList>
            <person name="Goeker M."/>
        </authorList>
    </citation>
    <scope>NUCLEOTIDE SEQUENCE [LARGE SCALE GENOMIC DNA]</scope>
    <source>
        <strain evidence="8 9">DSM 103733</strain>
    </source>
</reference>
<dbReference type="OrthoDB" id="9809084at2"/>
<dbReference type="InterPro" id="IPR008189">
    <property type="entry name" value="rRNA_ssu_MeTfrase_I"/>
</dbReference>
<evidence type="ECO:0000256" key="3">
    <source>
        <dbReference type="ARBA" id="ARBA00022603"/>
    </source>
</evidence>
<dbReference type="Proteomes" id="UP000538666">
    <property type="component" value="Unassembled WGS sequence"/>
</dbReference>
<sequence>MSGSDKDAREAASRPLAPGLYLVATPIGNLEDITLRALRVLKSADRIACEDTRQTQKLLNYYGITTSTVSLHEHNETERTVELVELLKSGGRIAVVSDAGMPGISDPGTHLTQAAIDAGVAVYPVPGANAALNALVASGLDTQRFLFEGFLPAKMNARQQRLQALRASLTEPLTLVLYEAPHRVLETLADVAAVWGGACRVVLARELTKLHEEFLRGSVDEVLTQLKERDRVRGEMVLLVEAQPADKDAATAEIPLMERIAALEKSEGLSEMDALKKIAKERGVSKSELYRELQRVRQSTPRHART</sequence>
<dbReference type="InterPro" id="IPR014776">
    <property type="entry name" value="4pyrrole_Mease_sub2"/>
</dbReference>
<comment type="similarity">
    <text evidence="6">Belongs to the methyltransferase superfamily. RsmI family.</text>
</comment>
<keyword evidence="3 6" id="KW-0489">Methyltransferase</keyword>
<dbReference type="PANTHER" id="PTHR46111:SF1">
    <property type="entry name" value="RIBOSOMAL RNA SMALL SUBUNIT METHYLTRANSFERASE I"/>
    <property type="match status" value="1"/>
</dbReference>